<dbReference type="InterPro" id="IPR007021">
    <property type="entry name" value="DUF659"/>
</dbReference>
<evidence type="ECO:0000313" key="3">
    <source>
        <dbReference type="Proteomes" id="UP000283530"/>
    </source>
</evidence>
<dbReference type="PANTHER" id="PTHR32166:SF122">
    <property type="entry name" value="OS09G0499600 PROTEIN"/>
    <property type="match status" value="1"/>
</dbReference>
<dbReference type="Pfam" id="PF04937">
    <property type="entry name" value="DUF659"/>
    <property type="match status" value="2"/>
</dbReference>
<accession>A0A3S3NXK7</accession>
<reference evidence="2 3" key="1">
    <citation type="journal article" date="2019" name="Nat. Plants">
        <title>Stout camphor tree genome fills gaps in understanding of flowering plant genome evolution.</title>
        <authorList>
            <person name="Chaw S.M."/>
            <person name="Liu Y.C."/>
            <person name="Wu Y.W."/>
            <person name="Wang H.Y."/>
            <person name="Lin C.I."/>
            <person name="Wu C.S."/>
            <person name="Ke H.M."/>
            <person name="Chang L.Y."/>
            <person name="Hsu C.Y."/>
            <person name="Yang H.T."/>
            <person name="Sudianto E."/>
            <person name="Hsu M.H."/>
            <person name="Wu K.P."/>
            <person name="Wang L.N."/>
            <person name="Leebens-Mack J.H."/>
            <person name="Tsai I.J."/>
        </authorList>
    </citation>
    <scope>NUCLEOTIDE SEQUENCE [LARGE SCALE GENOMIC DNA]</scope>
    <source>
        <strain evidence="3">cv. Chaw 1501</strain>
        <tissue evidence="2">Young leaves</tissue>
    </source>
</reference>
<gene>
    <name evidence="2" type="ORF">CKAN_01764400</name>
</gene>
<dbReference type="PANTHER" id="PTHR32166">
    <property type="entry name" value="OSJNBA0013A04.12 PROTEIN"/>
    <property type="match status" value="1"/>
</dbReference>
<keyword evidence="3" id="KW-1185">Reference proteome</keyword>
<dbReference type="SUPFAM" id="SSF53098">
    <property type="entry name" value="Ribonuclease H-like"/>
    <property type="match status" value="1"/>
</dbReference>
<proteinExistence type="predicted"/>
<feature type="domain" description="DUF659" evidence="1">
    <location>
        <begin position="71"/>
        <end position="138"/>
    </location>
</feature>
<protein>
    <submittedName>
        <fullName evidence="2">Zinc finger protein</fullName>
    </submittedName>
</protein>
<organism evidence="2 3">
    <name type="scientific">Cinnamomum micranthum f. kanehirae</name>
    <dbReference type="NCBI Taxonomy" id="337451"/>
    <lineage>
        <taxon>Eukaryota</taxon>
        <taxon>Viridiplantae</taxon>
        <taxon>Streptophyta</taxon>
        <taxon>Embryophyta</taxon>
        <taxon>Tracheophyta</taxon>
        <taxon>Spermatophyta</taxon>
        <taxon>Magnoliopsida</taxon>
        <taxon>Magnoliidae</taxon>
        <taxon>Laurales</taxon>
        <taxon>Lauraceae</taxon>
        <taxon>Cinnamomum</taxon>
    </lineage>
</organism>
<evidence type="ECO:0000313" key="2">
    <source>
        <dbReference type="EMBL" id="RWR88620.1"/>
    </source>
</evidence>
<feature type="domain" description="DUF659" evidence="1">
    <location>
        <begin position="15"/>
        <end position="70"/>
    </location>
</feature>
<dbReference type="STRING" id="337451.A0A3S3NXK7"/>
<dbReference type="EMBL" id="QPKB01000007">
    <property type="protein sequence ID" value="RWR88620.1"/>
    <property type="molecule type" value="Genomic_DNA"/>
</dbReference>
<evidence type="ECO:0000259" key="1">
    <source>
        <dbReference type="Pfam" id="PF04937"/>
    </source>
</evidence>
<dbReference type="AlphaFoldDB" id="A0A3S3NXK7"/>
<dbReference type="OrthoDB" id="2442898at2759"/>
<name>A0A3S3NXK7_9MAGN</name>
<comment type="caution">
    <text evidence="2">The sequence shown here is derived from an EMBL/GenBank/DDBJ whole genome shotgun (WGS) entry which is preliminary data.</text>
</comment>
<dbReference type="InterPro" id="IPR012337">
    <property type="entry name" value="RNaseH-like_sf"/>
</dbReference>
<dbReference type="Proteomes" id="UP000283530">
    <property type="component" value="Unassembled WGS sequence"/>
</dbReference>
<sequence>MADAINAIGPGYKVPSYNDLREKIIGKIVEVNDFMEHYMSCWSQTKCSVVANGWTNERQSALINFLCNYKKCSSIFKIFDKIVLLVGLDNIVQFITDNDATYKAVGKRAVEKYGTFYWTACAAHCIDLMLEDMAKPDLFPVNACTIERAWKVTKVHLE</sequence>